<organism evidence="2 3">
    <name type="scientific">Callithrix jacchus</name>
    <name type="common">White-tufted-ear marmoset</name>
    <name type="synonym">Simia Jacchus</name>
    <dbReference type="NCBI Taxonomy" id="9483"/>
    <lineage>
        <taxon>Eukaryota</taxon>
        <taxon>Metazoa</taxon>
        <taxon>Chordata</taxon>
        <taxon>Craniata</taxon>
        <taxon>Vertebrata</taxon>
        <taxon>Euteleostomi</taxon>
        <taxon>Mammalia</taxon>
        <taxon>Eutheria</taxon>
        <taxon>Euarchontoglires</taxon>
        <taxon>Primates</taxon>
        <taxon>Haplorrhini</taxon>
        <taxon>Platyrrhini</taxon>
        <taxon>Cebidae</taxon>
        <taxon>Callitrichinae</taxon>
        <taxon>Callithrix</taxon>
        <taxon>Callithrix</taxon>
    </lineage>
</organism>
<reference evidence="2" key="2">
    <citation type="submission" date="2025-08" db="UniProtKB">
        <authorList>
            <consortium name="Ensembl"/>
        </authorList>
    </citation>
    <scope>IDENTIFICATION</scope>
</reference>
<evidence type="ECO:0000313" key="3">
    <source>
        <dbReference type="Proteomes" id="UP000008225"/>
    </source>
</evidence>
<sequence>MIKHLSFIKQASGCPFQSLTQHTFCHRNKHPMRKMNTLLLASLFLLYLQEVTGLKCNTCIYTEGWKCMAGQGTCIAKENELCSTTAYFRGEKHMHSTHMCKYKCLEEESYKKDLLRVTLCFDKNFCNAF</sequence>
<feature type="domain" description="UPAR/Ly6" evidence="1">
    <location>
        <begin position="53"/>
        <end position="128"/>
    </location>
</feature>
<gene>
    <name evidence="2" type="primary">PATE4</name>
</gene>
<evidence type="ECO:0000259" key="1">
    <source>
        <dbReference type="Pfam" id="PF00021"/>
    </source>
</evidence>
<dbReference type="Ensembl" id="ENSCJAT00000119518.1">
    <property type="protein sequence ID" value="ENSCJAP00000084211.1"/>
    <property type="gene ID" value="ENSCJAG00000070669.1"/>
</dbReference>
<proteinExistence type="predicted"/>
<dbReference type="GO" id="GO:0030548">
    <property type="term" value="F:acetylcholine receptor regulator activity"/>
    <property type="evidence" value="ECO:0007669"/>
    <property type="project" value="Ensembl"/>
</dbReference>
<name>A0A8I3WAK9_CALJA</name>
<dbReference type="GeneTree" id="ENSGT00550000076001"/>
<accession>A0A8I3WAK9</accession>
<dbReference type="OMA" id="QGTCIAK"/>
<dbReference type="Proteomes" id="UP000008225">
    <property type="component" value="Chromosome 11"/>
</dbReference>
<dbReference type="CDD" id="cd23580">
    <property type="entry name" value="TFP_LU_ECD_PATE4"/>
    <property type="match status" value="1"/>
</dbReference>
<reference evidence="2" key="3">
    <citation type="submission" date="2025-09" db="UniProtKB">
        <authorList>
            <consortium name="Ensembl"/>
        </authorList>
    </citation>
    <scope>IDENTIFICATION</scope>
</reference>
<dbReference type="GO" id="GO:0001669">
    <property type="term" value="C:acrosomal vesicle"/>
    <property type="evidence" value="ECO:0007669"/>
    <property type="project" value="Ensembl"/>
</dbReference>
<dbReference type="InterPro" id="IPR016054">
    <property type="entry name" value="LY6_UPA_recep-like"/>
</dbReference>
<keyword evidence="3" id="KW-1185">Reference proteome</keyword>
<dbReference type="Pfam" id="PF00021">
    <property type="entry name" value="UPAR_LY6"/>
    <property type="match status" value="1"/>
</dbReference>
<protein>
    <submittedName>
        <fullName evidence="2">Prostate and testis expressed 4</fullName>
    </submittedName>
</protein>
<dbReference type="AlphaFoldDB" id="A0A8I3WAK9"/>
<evidence type="ECO:0000313" key="2">
    <source>
        <dbReference type="Ensembl" id="ENSCJAP00000084211.1"/>
    </source>
</evidence>
<reference evidence="2 3" key="1">
    <citation type="submission" date="2009-03" db="EMBL/GenBank/DDBJ databases">
        <authorList>
            <person name="Warren W."/>
            <person name="Ye L."/>
            <person name="Minx P."/>
            <person name="Worley K."/>
            <person name="Gibbs R."/>
            <person name="Wilson R.K."/>
        </authorList>
    </citation>
    <scope>NUCLEOTIDE SEQUENCE [LARGE SCALE GENOMIC DNA]</scope>
</reference>
<dbReference type="GO" id="GO:0005615">
    <property type="term" value="C:extracellular space"/>
    <property type="evidence" value="ECO:0007669"/>
    <property type="project" value="Ensembl"/>
</dbReference>